<organism evidence="1">
    <name type="scientific">freshwater metagenome</name>
    <dbReference type="NCBI Taxonomy" id="449393"/>
    <lineage>
        <taxon>unclassified sequences</taxon>
        <taxon>metagenomes</taxon>
        <taxon>ecological metagenomes</taxon>
    </lineage>
</organism>
<dbReference type="AlphaFoldDB" id="A0A6J7FRE6"/>
<evidence type="ECO:0000313" key="1">
    <source>
        <dbReference type="EMBL" id="CAB4898312.1"/>
    </source>
</evidence>
<dbReference type="NCBIfam" id="TIGR01488">
    <property type="entry name" value="HAD-SF-IB"/>
    <property type="match status" value="1"/>
</dbReference>
<proteinExistence type="predicted"/>
<dbReference type="InterPro" id="IPR006385">
    <property type="entry name" value="HAD_hydro_SerB1"/>
</dbReference>
<dbReference type="EMBL" id="CAFBMP010000004">
    <property type="protein sequence ID" value="CAB4898312.1"/>
    <property type="molecule type" value="Genomic_DNA"/>
</dbReference>
<name>A0A6J7FRE6_9ZZZZ</name>
<sequence length="258" mass="29133">MALTEKRVAFFDVDNTLLKGSTLFFLGRGMYQRGFFTKKDISAFVLANLRYRLTGKENKDEITRFQNAACEFIKGHNVIEIEKIGQEIYEEYVSPAIWQGTVEIAQEHLSKGEEVWLVTATPLDMASLMVKRLGFTGALGTKAEIENGVYTGKMIGNLLHGREKALAIVELANQNGFSLENCYGYSDSHHDIPLLEAVGSPRVINPDTLLRIRAYRDNWPVYDFRRARRIKKLFGPFAGRLAALASLLSPRNLKRKGK</sequence>
<dbReference type="InterPro" id="IPR036412">
    <property type="entry name" value="HAD-like_sf"/>
</dbReference>
<dbReference type="PANTHER" id="PTHR43344:SF15">
    <property type="entry name" value="PHOSPHOSERINE PHOSPHATASE SERB1"/>
    <property type="match status" value="1"/>
</dbReference>
<reference evidence="1" key="1">
    <citation type="submission" date="2020-05" db="EMBL/GenBank/DDBJ databases">
        <authorList>
            <person name="Chiriac C."/>
            <person name="Salcher M."/>
            <person name="Ghai R."/>
            <person name="Kavagutti S V."/>
        </authorList>
    </citation>
    <scope>NUCLEOTIDE SEQUENCE</scope>
</reference>
<dbReference type="Gene3D" id="3.40.50.1000">
    <property type="entry name" value="HAD superfamily/HAD-like"/>
    <property type="match status" value="1"/>
</dbReference>
<protein>
    <submittedName>
        <fullName evidence="1">Unannotated protein</fullName>
    </submittedName>
</protein>
<dbReference type="NCBIfam" id="TIGR01490">
    <property type="entry name" value="HAD-SF-IB-hyp1"/>
    <property type="match status" value="1"/>
</dbReference>
<gene>
    <name evidence="1" type="ORF">UFOPK3608_00193</name>
</gene>
<accession>A0A6J7FRE6</accession>
<dbReference type="Gene3D" id="1.20.1440.100">
    <property type="entry name" value="SG protein - dephosphorylation function"/>
    <property type="match status" value="1"/>
</dbReference>
<dbReference type="SUPFAM" id="SSF56784">
    <property type="entry name" value="HAD-like"/>
    <property type="match status" value="1"/>
</dbReference>
<dbReference type="InterPro" id="IPR050582">
    <property type="entry name" value="HAD-like_SerB"/>
</dbReference>
<dbReference type="PANTHER" id="PTHR43344">
    <property type="entry name" value="PHOSPHOSERINE PHOSPHATASE"/>
    <property type="match status" value="1"/>
</dbReference>
<dbReference type="InterPro" id="IPR023214">
    <property type="entry name" value="HAD_sf"/>
</dbReference>
<dbReference type="Pfam" id="PF12710">
    <property type="entry name" value="HAD"/>
    <property type="match status" value="1"/>
</dbReference>